<dbReference type="Proteomes" id="UP000887013">
    <property type="component" value="Unassembled WGS sequence"/>
</dbReference>
<accession>A0A8X6TSR7</accession>
<dbReference type="EMBL" id="BMAW01015411">
    <property type="protein sequence ID" value="GFT43525.1"/>
    <property type="molecule type" value="Genomic_DNA"/>
</dbReference>
<reference evidence="2" key="1">
    <citation type="submission" date="2020-08" db="EMBL/GenBank/DDBJ databases">
        <title>Multicomponent nature underlies the extraordinary mechanical properties of spider dragline silk.</title>
        <authorList>
            <person name="Kono N."/>
            <person name="Nakamura H."/>
            <person name="Mori M."/>
            <person name="Yoshida Y."/>
            <person name="Ohtoshi R."/>
            <person name="Malay A.D."/>
            <person name="Moran D.A.P."/>
            <person name="Tomita M."/>
            <person name="Numata K."/>
            <person name="Arakawa K."/>
        </authorList>
    </citation>
    <scope>NUCLEOTIDE SEQUENCE</scope>
</reference>
<organism evidence="2 3">
    <name type="scientific">Nephila pilipes</name>
    <name type="common">Giant wood spider</name>
    <name type="synonym">Nephila maculata</name>
    <dbReference type="NCBI Taxonomy" id="299642"/>
    <lineage>
        <taxon>Eukaryota</taxon>
        <taxon>Metazoa</taxon>
        <taxon>Ecdysozoa</taxon>
        <taxon>Arthropoda</taxon>
        <taxon>Chelicerata</taxon>
        <taxon>Arachnida</taxon>
        <taxon>Araneae</taxon>
        <taxon>Araneomorphae</taxon>
        <taxon>Entelegynae</taxon>
        <taxon>Araneoidea</taxon>
        <taxon>Nephilidae</taxon>
        <taxon>Nephila</taxon>
    </lineage>
</organism>
<name>A0A8X6TSR7_NEPPI</name>
<evidence type="ECO:0000256" key="1">
    <source>
        <dbReference type="SAM" id="MobiDB-lite"/>
    </source>
</evidence>
<evidence type="ECO:0000313" key="2">
    <source>
        <dbReference type="EMBL" id="GFT43525.1"/>
    </source>
</evidence>
<feature type="compositionally biased region" description="Basic residues" evidence="1">
    <location>
        <begin position="54"/>
        <end position="68"/>
    </location>
</feature>
<keyword evidence="3" id="KW-1185">Reference proteome</keyword>
<evidence type="ECO:0000313" key="3">
    <source>
        <dbReference type="Proteomes" id="UP000887013"/>
    </source>
</evidence>
<sequence>MAYIFSNDRHVFLNVPSDEEIQFRMPDSFDTDAEIIGTYTPTTLKKMTPQVLHSTRKEKTRKMRKPKQKFKEESNTQRFTAAMFGADKILDEIELNERQKTKVKWILRIAANILLRSRSEVF</sequence>
<proteinExistence type="predicted"/>
<dbReference type="AlphaFoldDB" id="A0A8X6TSR7"/>
<comment type="caution">
    <text evidence="2">The sequence shown here is derived from an EMBL/GenBank/DDBJ whole genome shotgun (WGS) entry which is preliminary data.</text>
</comment>
<gene>
    <name evidence="2" type="ORF">NPIL_567131</name>
</gene>
<feature type="region of interest" description="Disordered" evidence="1">
    <location>
        <begin position="49"/>
        <end position="74"/>
    </location>
</feature>
<protein>
    <submittedName>
        <fullName evidence="2">Uncharacterized protein</fullName>
    </submittedName>
</protein>